<evidence type="ECO:0000256" key="4">
    <source>
        <dbReference type="ARBA" id="ARBA00023015"/>
    </source>
</evidence>
<dbReference type="InterPro" id="IPR048338">
    <property type="entry name" value="Mediator_Med16"/>
</dbReference>
<dbReference type="GO" id="GO:0045893">
    <property type="term" value="P:positive regulation of DNA-templated transcription"/>
    <property type="evidence" value="ECO:0007669"/>
    <property type="project" value="TreeGrafter"/>
</dbReference>
<proteinExistence type="inferred from homology"/>
<comment type="subcellular location">
    <subcellularLocation>
        <location evidence="1 9">Nucleus</location>
    </subcellularLocation>
</comment>
<dbReference type="AlphaFoldDB" id="A0A060YMB3"/>
<keyword evidence="5 9" id="KW-0010">Activator</keyword>
<dbReference type="Proteomes" id="UP000193380">
    <property type="component" value="Unassembled WGS sequence"/>
</dbReference>
<dbReference type="InterPro" id="IPR021665">
    <property type="entry name" value="Mediator_Med16_N"/>
</dbReference>
<comment type="similarity">
    <text evidence="2 9">Belongs to the Mediator complex subunit 16 family.</text>
</comment>
<name>A0A060YMB3_ONCMY</name>
<evidence type="ECO:0000313" key="12">
    <source>
        <dbReference type="Proteomes" id="UP000193380"/>
    </source>
</evidence>
<gene>
    <name evidence="9" type="primary">MED16</name>
    <name evidence="11" type="ORF">GSONMT00059018001</name>
</gene>
<dbReference type="PaxDb" id="8022-A0A060YMB3"/>
<evidence type="ECO:0000256" key="7">
    <source>
        <dbReference type="ARBA" id="ARBA00023242"/>
    </source>
</evidence>
<dbReference type="PANTHER" id="PTHR13224">
    <property type="entry name" value="THYROID HORMONE RECEPTOR-ASSOCIATED PROTEIN-RELATED"/>
    <property type="match status" value="1"/>
</dbReference>
<comment type="function">
    <text evidence="9">Component of the Mediator complex, a coactivator involved in the regulated transcription of nearly all RNA polymerase II-dependent genes. Mediator functions as a bridge to convey information from gene-specific regulatory proteins to the basal RNA polymerase II transcription machinery. Mediator is recruited to promoters by direct interactions with regulatory proteins and serves as a scaffold for the assembly of a functional preinitiation complex with RNA polymerase II and the general transcription factors.</text>
</comment>
<dbReference type="Pfam" id="PF11635">
    <property type="entry name" value="Med16_N"/>
    <property type="match status" value="1"/>
</dbReference>
<keyword evidence="4 9" id="KW-0805">Transcription regulation</keyword>
<dbReference type="PANTHER" id="PTHR13224:SF6">
    <property type="entry name" value="MEDIATOR OF RNA POLYMERASE II TRANSCRIPTION SUBUNIT 16"/>
    <property type="match status" value="1"/>
</dbReference>
<dbReference type="GO" id="GO:0016592">
    <property type="term" value="C:mediator complex"/>
    <property type="evidence" value="ECO:0007669"/>
    <property type="project" value="InterPro"/>
</dbReference>
<keyword evidence="6 9" id="KW-0804">Transcription</keyword>
<evidence type="ECO:0000256" key="5">
    <source>
        <dbReference type="ARBA" id="ARBA00023159"/>
    </source>
</evidence>
<evidence type="ECO:0000256" key="2">
    <source>
        <dbReference type="ARBA" id="ARBA00006543"/>
    </source>
</evidence>
<reference evidence="11" key="1">
    <citation type="journal article" date="2014" name="Nat. Commun.">
        <title>The rainbow trout genome provides novel insights into evolution after whole-genome duplication in vertebrates.</title>
        <authorList>
            <person name="Berthelot C."/>
            <person name="Brunet F."/>
            <person name="Chalopin D."/>
            <person name="Juanchich A."/>
            <person name="Bernard M."/>
            <person name="Noel B."/>
            <person name="Bento P."/>
            <person name="Da Silva C."/>
            <person name="Labadie K."/>
            <person name="Alberti A."/>
            <person name="Aury J.M."/>
            <person name="Louis A."/>
            <person name="Dehais P."/>
            <person name="Bardou P."/>
            <person name="Montfort J."/>
            <person name="Klopp C."/>
            <person name="Cabau C."/>
            <person name="Gaspin C."/>
            <person name="Thorgaard G.H."/>
            <person name="Boussaha M."/>
            <person name="Quillet E."/>
            <person name="Guyomard R."/>
            <person name="Galiana D."/>
            <person name="Bobe J."/>
            <person name="Volff J.N."/>
            <person name="Genet C."/>
            <person name="Wincker P."/>
            <person name="Jaillon O."/>
            <person name="Roest Crollius H."/>
            <person name="Guiguen Y."/>
        </authorList>
    </citation>
    <scope>NUCLEOTIDE SEQUENCE [LARGE SCALE GENOMIC DNA]</scope>
</reference>
<evidence type="ECO:0000256" key="3">
    <source>
        <dbReference type="ARBA" id="ARBA00019614"/>
    </source>
</evidence>
<evidence type="ECO:0000259" key="10">
    <source>
        <dbReference type="Pfam" id="PF11635"/>
    </source>
</evidence>
<dbReference type="EMBL" id="FR914338">
    <property type="protein sequence ID" value="CDQ93033.1"/>
    <property type="molecule type" value="Genomic_DNA"/>
</dbReference>
<protein>
    <recommendedName>
        <fullName evidence="3 9">Mediator of RNA polymerase II transcription subunit 16</fullName>
    </recommendedName>
    <alternativeName>
        <fullName evidence="8 9">Mediator complex subunit 16</fullName>
    </alternativeName>
</protein>
<evidence type="ECO:0000256" key="1">
    <source>
        <dbReference type="ARBA" id="ARBA00004123"/>
    </source>
</evidence>
<evidence type="ECO:0000313" key="11">
    <source>
        <dbReference type="EMBL" id="CDQ93033.1"/>
    </source>
</evidence>
<evidence type="ECO:0000256" key="8">
    <source>
        <dbReference type="ARBA" id="ARBA00032015"/>
    </source>
</evidence>
<reference evidence="11" key="2">
    <citation type="submission" date="2014-03" db="EMBL/GenBank/DDBJ databases">
        <authorList>
            <person name="Genoscope - CEA"/>
        </authorList>
    </citation>
    <scope>NUCLEOTIDE SEQUENCE</scope>
</reference>
<accession>A0A060YMB3</accession>
<organism evidence="11 12">
    <name type="scientific">Oncorhynchus mykiss</name>
    <name type="common">Rainbow trout</name>
    <name type="synonym">Salmo gairdneri</name>
    <dbReference type="NCBI Taxonomy" id="8022"/>
    <lineage>
        <taxon>Eukaryota</taxon>
        <taxon>Metazoa</taxon>
        <taxon>Chordata</taxon>
        <taxon>Craniata</taxon>
        <taxon>Vertebrata</taxon>
        <taxon>Euteleostomi</taxon>
        <taxon>Actinopterygii</taxon>
        <taxon>Neopterygii</taxon>
        <taxon>Teleostei</taxon>
        <taxon>Protacanthopterygii</taxon>
        <taxon>Salmoniformes</taxon>
        <taxon>Salmonidae</taxon>
        <taxon>Salmoninae</taxon>
        <taxon>Oncorhynchus</taxon>
    </lineage>
</organism>
<comment type="subunit">
    <text evidence="9">Component of the Mediator complex.</text>
</comment>
<sequence length="139" mass="15235">MEGWLAVTVSGLVTVSLLKPNGQLGLRGRVALADIAFTGGGNIVVAATDGSSSSPVQFYKVCVSVVNEKCRIDTELLPSLFMRCTTDPVRRDKYPAVTHLKFLTRENSEQVRGTHCEHTVFPSVLYWELFPAFSLTITT</sequence>
<keyword evidence="7 9" id="KW-0539">Nucleus</keyword>
<dbReference type="STRING" id="8022.A0A060YMB3"/>
<feature type="domain" description="Mediator complex subunit Med16 N-terminal" evidence="10">
    <location>
        <begin position="1"/>
        <end position="110"/>
    </location>
</feature>
<evidence type="ECO:0000256" key="9">
    <source>
        <dbReference type="RuleBase" id="RU364149"/>
    </source>
</evidence>
<evidence type="ECO:0000256" key="6">
    <source>
        <dbReference type="ARBA" id="ARBA00023163"/>
    </source>
</evidence>